<name>A0ACC1YGR8_MELAZ</name>
<dbReference type="EMBL" id="CM051396">
    <property type="protein sequence ID" value="KAJ4722992.1"/>
    <property type="molecule type" value="Genomic_DNA"/>
</dbReference>
<proteinExistence type="predicted"/>
<evidence type="ECO:0000313" key="1">
    <source>
        <dbReference type="EMBL" id="KAJ4722992.1"/>
    </source>
</evidence>
<reference evidence="1 2" key="1">
    <citation type="journal article" date="2023" name="Science">
        <title>Complex scaffold remodeling in plant triterpene biosynthesis.</title>
        <authorList>
            <person name="De La Pena R."/>
            <person name="Hodgson H."/>
            <person name="Liu J.C."/>
            <person name="Stephenson M.J."/>
            <person name="Martin A.C."/>
            <person name="Owen C."/>
            <person name="Harkess A."/>
            <person name="Leebens-Mack J."/>
            <person name="Jimenez L.E."/>
            <person name="Osbourn A."/>
            <person name="Sattely E.S."/>
        </authorList>
    </citation>
    <scope>NUCLEOTIDE SEQUENCE [LARGE SCALE GENOMIC DNA]</scope>
    <source>
        <strain evidence="2">cv. JPN11</strain>
        <tissue evidence="1">Leaf</tissue>
    </source>
</reference>
<sequence length="760" mass="84697">MEVNNLFESAMKGQWNKVVEAYEKNPMIQEAKITKSQDTALHIAVADGQTDIVLKLVETMGKNAPNILKIKNDRGNTALHLAAALGHVQMCHCMASKDPKLLAARNNESETPLFLAALHGKKAAFLCLHYFSQDKENSSSGRKNNGDTILHSAICGEYFSLAYQIIQYYPDLVNSVNENGLTPLHILASKPTAFKSSSRLVLFDRIIYHSKTQGEADDEASPQQKRIISQGDTLVGSSSSERELASKDQITGSSDVKKGSKKGLNQSKKEDKEDKLYPPNYATCLLFFRLMWTALLVILGLGIWRINYITEKKEKHKWANQIMNELVQLTSIYKYEDNGRNPGNSRPENPGDAFSIPETPPVPDNDGITPTGSTNAGIDSSIANQNRDDNGRDQRPTEKRDKPILVAAKIGDTEMVDRFLESYPAAIQELNASEKNLVLLNFDRIKAQQSGRKETPILIAAKMGVAEMVEKILNIFPVAIQDLDSNNKNVALLAVENRQTRIYKLSLNRKMLTETVLRQVDNEGNSALHLAATFGEYRPWLIPGAAFEMQWEIKWYEFVKKSMPRNFFVRYNNKGKTPKEIFTETHKNLVKEGREWLTKTSESCSVVAALIATVAFATSATVPGGVNKQSGKPILENEPAFNVFAISSLVALCFSVTALVFFLSILTSRYQEKDFAMDLPRKLLIGLTTLFTSIVAILISFCSGHSFVIKDQMRSAAYPIYAATCLPMTYFAVAQVPLYFDLVWAILAKVPQRSYTGLPH</sequence>
<evidence type="ECO:0000313" key="2">
    <source>
        <dbReference type="Proteomes" id="UP001164539"/>
    </source>
</evidence>
<dbReference type="Proteomes" id="UP001164539">
    <property type="component" value="Chromosome 3"/>
</dbReference>
<gene>
    <name evidence="1" type="ORF">OWV82_006412</name>
</gene>
<accession>A0ACC1YGR8</accession>
<protein>
    <submittedName>
        <fullName evidence="1">Ankyrin repeat-containing protein</fullName>
    </submittedName>
</protein>
<comment type="caution">
    <text evidence="1">The sequence shown here is derived from an EMBL/GenBank/DDBJ whole genome shotgun (WGS) entry which is preliminary data.</text>
</comment>
<keyword evidence="2" id="KW-1185">Reference proteome</keyword>
<organism evidence="1 2">
    <name type="scientific">Melia azedarach</name>
    <name type="common">Chinaberry tree</name>
    <dbReference type="NCBI Taxonomy" id="155640"/>
    <lineage>
        <taxon>Eukaryota</taxon>
        <taxon>Viridiplantae</taxon>
        <taxon>Streptophyta</taxon>
        <taxon>Embryophyta</taxon>
        <taxon>Tracheophyta</taxon>
        <taxon>Spermatophyta</taxon>
        <taxon>Magnoliopsida</taxon>
        <taxon>eudicotyledons</taxon>
        <taxon>Gunneridae</taxon>
        <taxon>Pentapetalae</taxon>
        <taxon>rosids</taxon>
        <taxon>malvids</taxon>
        <taxon>Sapindales</taxon>
        <taxon>Meliaceae</taxon>
        <taxon>Melia</taxon>
    </lineage>
</organism>